<dbReference type="GO" id="GO:0004803">
    <property type="term" value="F:transposase activity"/>
    <property type="evidence" value="ECO:0007669"/>
    <property type="project" value="InterPro"/>
</dbReference>
<dbReference type="SUPFAM" id="SSF143422">
    <property type="entry name" value="Transposase IS200-like"/>
    <property type="match status" value="1"/>
</dbReference>
<sequence>MPLAYDRHWLLTWTTYGTWLPGDARGFVSPISRESEHGKWTRENRPGVAYDQDLPERLEQSRQLLKGAPVFLRLPQAELLLGQFGETAIHRGWGLLAAAVMRAHAHLVVGVTGDPEPDALLRDFKAYGSRALNRRFSRPESGTWWTEGGSRAVCGSAGKGFSGLGGCGVGLSAGGEWR</sequence>
<dbReference type="AlphaFoldDB" id="A0A517U6F2"/>
<proteinExistence type="predicted"/>
<name>A0A517U6F2_9BACT</name>
<evidence type="ECO:0000313" key="2">
    <source>
        <dbReference type="Proteomes" id="UP000317909"/>
    </source>
</evidence>
<evidence type="ECO:0008006" key="3">
    <source>
        <dbReference type="Google" id="ProtNLM"/>
    </source>
</evidence>
<dbReference type="GO" id="GO:0003677">
    <property type="term" value="F:DNA binding"/>
    <property type="evidence" value="ECO:0007669"/>
    <property type="project" value="InterPro"/>
</dbReference>
<dbReference type="RefSeq" id="WP_145436013.1">
    <property type="nucleotide sequence ID" value="NZ_CP036339.1"/>
</dbReference>
<dbReference type="KEGG" id="llh:I41_54610"/>
<gene>
    <name evidence="1" type="ORF">I41_54610</name>
</gene>
<dbReference type="Gene3D" id="3.30.70.1290">
    <property type="entry name" value="Transposase IS200-like"/>
    <property type="match status" value="1"/>
</dbReference>
<dbReference type="GO" id="GO:0006313">
    <property type="term" value="P:DNA transposition"/>
    <property type="evidence" value="ECO:0007669"/>
    <property type="project" value="InterPro"/>
</dbReference>
<dbReference type="OrthoDB" id="274221at2"/>
<dbReference type="Proteomes" id="UP000317909">
    <property type="component" value="Chromosome"/>
</dbReference>
<organism evidence="1 2">
    <name type="scientific">Lacipirellula limnantheis</name>
    <dbReference type="NCBI Taxonomy" id="2528024"/>
    <lineage>
        <taxon>Bacteria</taxon>
        <taxon>Pseudomonadati</taxon>
        <taxon>Planctomycetota</taxon>
        <taxon>Planctomycetia</taxon>
        <taxon>Pirellulales</taxon>
        <taxon>Lacipirellulaceae</taxon>
        <taxon>Lacipirellula</taxon>
    </lineage>
</organism>
<dbReference type="InterPro" id="IPR036515">
    <property type="entry name" value="Transposase_17_sf"/>
</dbReference>
<accession>A0A517U6F2</accession>
<keyword evidence="2" id="KW-1185">Reference proteome</keyword>
<reference evidence="1 2" key="1">
    <citation type="submission" date="2019-02" db="EMBL/GenBank/DDBJ databases">
        <title>Deep-cultivation of Planctomycetes and their phenomic and genomic characterization uncovers novel biology.</title>
        <authorList>
            <person name="Wiegand S."/>
            <person name="Jogler M."/>
            <person name="Boedeker C."/>
            <person name="Pinto D."/>
            <person name="Vollmers J."/>
            <person name="Rivas-Marin E."/>
            <person name="Kohn T."/>
            <person name="Peeters S.H."/>
            <person name="Heuer A."/>
            <person name="Rast P."/>
            <person name="Oberbeckmann S."/>
            <person name="Bunk B."/>
            <person name="Jeske O."/>
            <person name="Meyerdierks A."/>
            <person name="Storesund J.E."/>
            <person name="Kallscheuer N."/>
            <person name="Luecker S."/>
            <person name="Lage O.M."/>
            <person name="Pohl T."/>
            <person name="Merkel B.J."/>
            <person name="Hornburger P."/>
            <person name="Mueller R.-W."/>
            <person name="Bruemmer F."/>
            <person name="Labrenz M."/>
            <person name="Spormann A.M."/>
            <person name="Op den Camp H."/>
            <person name="Overmann J."/>
            <person name="Amann R."/>
            <person name="Jetten M.S.M."/>
            <person name="Mascher T."/>
            <person name="Medema M.H."/>
            <person name="Devos D.P."/>
            <person name="Kaster A.-K."/>
            <person name="Ovreas L."/>
            <person name="Rohde M."/>
            <person name="Galperin M.Y."/>
            <person name="Jogler C."/>
        </authorList>
    </citation>
    <scope>NUCLEOTIDE SEQUENCE [LARGE SCALE GENOMIC DNA]</scope>
    <source>
        <strain evidence="1 2">I41</strain>
    </source>
</reference>
<evidence type="ECO:0000313" key="1">
    <source>
        <dbReference type="EMBL" id="QDT76216.1"/>
    </source>
</evidence>
<dbReference type="EMBL" id="CP036339">
    <property type="protein sequence ID" value="QDT76216.1"/>
    <property type="molecule type" value="Genomic_DNA"/>
</dbReference>
<protein>
    <recommendedName>
        <fullName evidence="3">Transposase IS200-like domain-containing protein</fullName>
    </recommendedName>
</protein>